<dbReference type="InterPro" id="IPR029052">
    <property type="entry name" value="Metallo-depent_PP-like"/>
</dbReference>
<evidence type="ECO:0000313" key="6">
    <source>
        <dbReference type="Proteomes" id="UP000188354"/>
    </source>
</evidence>
<accession>A0A1J7GJH1</accession>
<evidence type="ECO:0000256" key="3">
    <source>
        <dbReference type="ARBA" id="ARBA00022729"/>
    </source>
</evidence>
<dbReference type="Gramene" id="OIV89836">
    <property type="protein sequence ID" value="OIV89836"/>
    <property type="gene ID" value="TanjilG_27663"/>
</dbReference>
<dbReference type="InterPro" id="IPR039331">
    <property type="entry name" value="PAPs-like"/>
</dbReference>
<dbReference type="Pfam" id="PF00149">
    <property type="entry name" value="Metallophos"/>
    <property type="match status" value="1"/>
</dbReference>
<dbReference type="OMA" id="RAHILIM"/>
<dbReference type="InterPro" id="IPR004843">
    <property type="entry name" value="Calcineurin-like_PHP"/>
</dbReference>
<proteinExistence type="predicted"/>
<gene>
    <name evidence="5" type="ORF">TanjilG_27663</name>
</gene>
<name>A0A1J7GJH1_LUPAN</name>
<dbReference type="PANTHER" id="PTHR22953">
    <property type="entry name" value="ACID PHOSPHATASE RELATED"/>
    <property type="match status" value="1"/>
</dbReference>
<dbReference type="Proteomes" id="UP000188354">
    <property type="component" value="Unassembled WGS sequence"/>
</dbReference>
<comment type="catalytic activity">
    <reaction evidence="1">
        <text>a phosphate monoester + H2O = an alcohol + phosphate</text>
        <dbReference type="Rhea" id="RHEA:15017"/>
        <dbReference type="ChEBI" id="CHEBI:15377"/>
        <dbReference type="ChEBI" id="CHEBI:30879"/>
        <dbReference type="ChEBI" id="CHEBI:43474"/>
        <dbReference type="ChEBI" id="CHEBI:67140"/>
        <dbReference type="EC" id="3.1.3.2"/>
    </reaction>
</comment>
<reference evidence="5 6" key="1">
    <citation type="journal article" date="2017" name="Plant Biotechnol. J.">
        <title>A comprehensive draft genome sequence for lupin (Lupinus angustifolius), an emerging health food: insights into plant-microbe interactions and legume evolution.</title>
        <authorList>
            <person name="Hane J.K."/>
            <person name="Ming Y."/>
            <person name="Kamphuis L.G."/>
            <person name="Nelson M.N."/>
            <person name="Garg G."/>
            <person name="Atkins C.A."/>
            <person name="Bayer P.E."/>
            <person name="Bravo A."/>
            <person name="Bringans S."/>
            <person name="Cannon S."/>
            <person name="Edwards D."/>
            <person name="Foley R."/>
            <person name="Gao L.L."/>
            <person name="Harrison M.J."/>
            <person name="Huang W."/>
            <person name="Hurgobin B."/>
            <person name="Li S."/>
            <person name="Liu C.W."/>
            <person name="McGrath A."/>
            <person name="Morahan G."/>
            <person name="Murray J."/>
            <person name="Weller J."/>
            <person name="Jian J."/>
            <person name="Singh K.B."/>
        </authorList>
    </citation>
    <scope>NUCLEOTIDE SEQUENCE [LARGE SCALE GENOMIC DNA]</scope>
    <source>
        <strain evidence="6">cv. Tanjil</strain>
        <tissue evidence="5">Whole plant</tissue>
    </source>
</reference>
<evidence type="ECO:0000256" key="1">
    <source>
        <dbReference type="ARBA" id="ARBA00000032"/>
    </source>
</evidence>
<feature type="domain" description="Calcineurin-like phosphoesterase" evidence="4">
    <location>
        <begin position="2"/>
        <end position="104"/>
    </location>
</feature>
<protein>
    <recommendedName>
        <fullName evidence="2">acid phosphatase</fullName>
        <ecNumber evidence="2">3.1.3.2</ecNumber>
    </recommendedName>
</protein>
<dbReference type="SUPFAM" id="SSF56300">
    <property type="entry name" value="Metallo-dependent phosphatases"/>
    <property type="match status" value="1"/>
</dbReference>
<evidence type="ECO:0000313" key="5">
    <source>
        <dbReference type="EMBL" id="OIV89836.1"/>
    </source>
</evidence>
<dbReference type="EMBL" id="KV862234">
    <property type="protein sequence ID" value="OIV89836.1"/>
    <property type="molecule type" value="Genomic_DNA"/>
</dbReference>
<evidence type="ECO:0000259" key="4">
    <source>
        <dbReference type="Pfam" id="PF00149"/>
    </source>
</evidence>
<dbReference type="EC" id="3.1.3.2" evidence="2"/>
<organism evidence="5 6">
    <name type="scientific">Lupinus angustifolius</name>
    <name type="common">Narrow-leaved blue lupine</name>
    <dbReference type="NCBI Taxonomy" id="3871"/>
    <lineage>
        <taxon>Eukaryota</taxon>
        <taxon>Viridiplantae</taxon>
        <taxon>Streptophyta</taxon>
        <taxon>Embryophyta</taxon>
        <taxon>Tracheophyta</taxon>
        <taxon>Spermatophyta</taxon>
        <taxon>Magnoliopsida</taxon>
        <taxon>eudicotyledons</taxon>
        <taxon>Gunneridae</taxon>
        <taxon>Pentapetalae</taxon>
        <taxon>rosids</taxon>
        <taxon>fabids</taxon>
        <taxon>Fabales</taxon>
        <taxon>Fabaceae</taxon>
        <taxon>Papilionoideae</taxon>
        <taxon>50 kb inversion clade</taxon>
        <taxon>genistoids sensu lato</taxon>
        <taxon>core genistoids</taxon>
        <taxon>Genisteae</taxon>
        <taxon>Lupinus</taxon>
    </lineage>
</organism>
<sequence>MLLLPGDLAYADRVQNLWDSFGHLVDPLASQRPWIVTQGNHEVEKTPVADRSYTDFDNESKQYKWLQGDLKKGDKESVNMKASMKDLLYKARVDVIFEGHVHAYERFTWVYKNKGDKCGPIYINIGDGGNREGLATKYKNPNQIFHYSGRLTLDMGHWRCLMQHMHFGIGIRMIIMKQLLMTQFG</sequence>
<keyword evidence="3" id="KW-0732">Signal</keyword>
<dbReference type="PANTHER" id="PTHR22953:SF153">
    <property type="entry name" value="PURPLE ACID PHOSPHATASE"/>
    <property type="match status" value="1"/>
</dbReference>
<dbReference type="AlphaFoldDB" id="A0A1J7GJH1"/>
<keyword evidence="6" id="KW-1185">Reference proteome</keyword>
<evidence type="ECO:0000256" key="2">
    <source>
        <dbReference type="ARBA" id="ARBA00012646"/>
    </source>
</evidence>
<dbReference type="GO" id="GO:0003993">
    <property type="term" value="F:acid phosphatase activity"/>
    <property type="evidence" value="ECO:0007669"/>
    <property type="project" value="UniProtKB-EC"/>
</dbReference>
<dbReference type="Gene3D" id="3.60.21.10">
    <property type="match status" value="2"/>
</dbReference>